<organism evidence="1 2">
    <name type="scientific">Polarella glacialis</name>
    <name type="common">Dinoflagellate</name>
    <dbReference type="NCBI Taxonomy" id="89957"/>
    <lineage>
        <taxon>Eukaryota</taxon>
        <taxon>Sar</taxon>
        <taxon>Alveolata</taxon>
        <taxon>Dinophyceae</taxon>
        <taxon>Suessiales</taxon>
        <taxon>Suessiaceae</taxon>
        <taxon>Polarella</taxon>
    </lineage>
</organism>
<gene>
    <name evidence="1" type="ORF">PGLA2088_LOCUS7954</name>
</gene>
<dbReference type="EMBL" id="CAJNNW010008465">
    <property type="protein sequence ID" value="CAE8650054.1"/>
    <property type="molecule type" value="Genomic_DNA"/>
</dbReference>
<evidence type="ECO:0008006" key="3">
    <source>
        <dbReference type="Google" id="ProtNLM"/>
    </source>
</evidence>
<evidence type="ECO:0000313" key="1">
    <source>
        <dbReference type="EMBL" id="CAE8650054.1"/>
    </source>
</evidence>
<dbReference type="AlphaFoldDB" id="A0A813IIP9"/>
<accession>A0A813IIP9</accession>
<name>A0A813IIP9_POLGL</name>
<proteinExistence type="predicted"/>
<comment type="caution">
    <text evidence="1">The sequence shown here is derived from an EMBL/GenBank/DDBJ whole genome shotgun (WGS) entry which is preliminary data.</text>
</comment>
<evidence type="ECO:0000313" key="2">
    <source>
        <dbReference type="Proteomes" id="UP000626109"/>
    </source>
</evidence>
<protein>
    <recommendedName>
        <fullName evidence="3">AP2/ERF domain-containing protein</fullName>
    </recommendedName>
</protein>
<dbReference type="Proteomes" id="UP000626109">
    <property type="component" value="Unassembled WGS sequence"/>
</dbReference>
<reference evidence="1" key="1">
    <citation type="submission" date="2021-02" db="EMBL/GenBank/DDBJ databases">
        <authorList>
            <person name="Dougan E. K."/>
            <person name="Rhodes N."/>
            <person name="Thang M."/>
            <person name="Chan C."/>
        </authorList>
    </citation>
    <scope>NUCLEOTIDE SEQUENCE</scope>
</reference>
<sequence length="573" mass="62456">MGIGCFEDELKAAAAYDCAQIVLRGDAVTTNFDPKNYGQSDLEAIALVIAHRRSRQYSSRYNGVMIDKSRGLFKVRVSNGSGSSEYIGCFSDELLAAQAHDRAWRGKVAVPRSRLLRSLNFPQTSDHFNLDSWEQEPIPPDKNSRFLNVCRAKNSRMFLARIGTRYISSSEGELEAAQAYDRAALSLGRTTNFPPELYALNAASAATVPRLPQLPAREDLRCQVEPQSAALLSARLASGALATKQRAQAERSSLLQKFVQATYSGDAQELSALRADLEKALGSRVQSELPQPSASDCRFQPDEEVLLQLWPSKMSSSDSIVIGGSQKPDESNHMQRIIARDLSLKLATTTSVTVTTLSKDAPVGASKTPPARLLRDLEQVMQVVGGPQSQRKVDKHWPLASFEGGKEAASSSRSVIDMVVFEVCRRLGLQASQEAALGEWSPSALVPGVADYLLLRPCKEQTARSKAIREDAAWAELFTAGAAQTAAFLDGLSCAEDPSCDSRHLLGIVTDGRRWLLLEVQRQGDVAIQLWPGGCAVLEMSEPSKLALLLACLEERLKDNFAASTKAKTSQQK</sequence>